<gene>
    <name evidence="5" type="ORF">BQ4739_LOCUS1798</name>
</gene>
<feature type="region of interest" description="Disordered" evidence="3">
    <location>
        <begin position="405"/>
        <end position="427"/>
    </location>
</feature>
<name>A0A383VAB0_TETOB</name>
<feature type="transmembrane region" description="Helical" evidence="4">
    <location>
        <begin position="268"/>
        <end position="287"/>
    </location>
</feature>
<reference evidence="5 6" key="1">
    <citation type="submission" date="2016-10" db="EMBL/GenBank/DDBJ databases">
        <authorList>
            <person name="Cai Z."/>
        </authorList>
    </citation>
    <scope>NUCLEOTIDE SEQUENCE [LARGE SCALE GENOMIC DNA]</scope>
</reference>
<keyword evidence="4" id="KW-0812">Transmembrane</keyword>
<dbReference type="Proteomes" id="UP000256970">
    <property type="component" value="Unassembled WGS sequence"/>
</dbReference>
<dbReference type="GO" id="GO:0032511">
    <property type="term" value="P:late endosome to vacuole transport via multivesicular body sorting pathway"/>
    <property type="evidence" value="ECO:0007669"/>
    <property type="project" value="TreeGrafter"/>
</dbReference>
<keyword evidence="4" id="KW-0472">Membrane</keyword>
<evidence type="ECO:0000256" key="1">
    <source>
        <dbReference type="ARBA" id="ARBA00006190"/>
    </source>
</evidence>
<evidence type="ECO:0000313" key="5">
    <source>
        <dbReference type="EMBL" id="SZX61286.1"/>
    </source>
</evidence>
<proteinExistence type="inferred from homology"/>
<dbReference type="GO" id="GO:0006900">
    <property type="term" value="P:vesicle budding from membrane"/>
    <property type="evidence" value="ECO:0007669"/>
    <property type="project" value="TreeGrafter"/>
</dbReference>
<dbReference type="Pfam" id="PF03357">
    <property type="entry name" value="Snf7"/>
    <property type="match status" value="1"/>
</dbReference>
<evidence type="ECO:0000313" key="6">
    <source>
        <dbReference type="Proteomes" id="UP000256970"/>
    </source>
</evidence>
<organism evidence="5 6">
    <name type="scientific">Tetradesmus obliquus</name>
    <name type="common">Green alga</name>
    <name type="synonym">Acutodesmus obliquus</name>
    <dbReference type="NCBI Taxonomy" id="3088"/>
    <lineage>
        <taxon>Eukaryota</taxon>
        <taxon>Viridiplantae</taxon>
        <taxon>Chlorophyta</taxon>
        <taxon>core chlorophytes</taxon>
        <taxon>Chlorophyceae</taxon>
        <taxon>CS clade</taxon>
        <taxon>Sphaeropleales</taxon>
        <taxon>Scenedesmaceae</taxon>
        <taxon>Tetradesmus</taxon>
    </lineage>
</organism>
<dbReference type="AlphaFoldDB" id="A0A383VAB0"/>
<dbReference type="Gene3D" id="6.10.140.1230">
    <property type="match status" value="1"/>
</dbReference>
<feature type="region of interest" description="Disordered" evidence="3">
    <location>
        <begin position="1"/>
        <end position="22"/>
    </location>
</feature>
<comment type="similarity">
    <text evidence="1">Belongs to the SNF7 family.</text>
</comment>
<evidence type="ECO:0000256" key="3">
    <source>
        <dbReference type="SAM" id="MobiDB-lite"/>
    </source>
</evidence>
<dbReference type="InterPro" id="IPR005024">
    <property type="entry name" value="Snf7_fam"/>
</dbReference>
<protein>
    <recommendedName>
        <fullName evidence="7">Charged multivesicular body protein 5</fullName>
    </recommendedName>
</protein>
<keyword evidence="4" id="KW-1133">Transmembrane helix</keyword>
<keyword evidence="2" id="KW-0175">Coiled coil</keyword>
<evidence type="ECO:0000256" key="2">
    <source>
        <dbReference type="ARBA" id="ARBA00023054"/>
    </source>
</evidence>
<dbReference type="EMBL" id="FNXT01000133">
    <property type="protein sequence ID" value="SZX61286.1"/>
    <property type="molecule type" value="Genomic_DNA"/>
</dbReference>
<accession>A0A383VAB0</accession>
<dbReference type="PANTHER" id="PTHR22761">
    <property type="entry name" value="CHARGED MULTIVESICULAR BODY PROTEIN"/>
    <property type="match status" value="1"/>
</dbReference>
<dbReference type="STRING" id="3088.A0A383VAB0"/>
<dbReference type="PANTHER" id="PTHR22761:SF12">
    <property type="entry name" value="CHARGED MULTIVESICULAR BODY PROTEIN 5"/>
    <property type="match status" value="1"/>
</dbReference>
<feature type="transmembrane region" description="Helical" evidence="4">
    <location>
        <begin position="229"/>
        <end position="248"/>
    </location>
</feature>
<evidence type="ECO:0000256" key="4">
    <source>
        <dbReference type="SAM" id="Phobius"/>
    </source>
</evidence>
<evidence type="ECO:0008006" key="7">
    <source>
        <dbReference type="Google" id="ProtNLM"/>
    </source>
</evidence>
<keyword evidence="6" id="KW-1185">Reference proteome</keyword>
<dbReference type="GO" id="GO:0005771">
    <property type="term" value="C:multivesicular body"/>
    <property type="evidence" value="ECO:0007669"/>
    <property type="project" value="TreeGrafter"/>
</dbReference>
<sequence length="427" mass="45887">MRRIFGAQKKKEPAPTLEQAGDRLNSRGDRIDEQINKLDQQLMKFREQIKKTRPGPAQEALKKRALTVLRQKRMYEGQRETLYNQQFNMEATRFQVESIQDTVQTVQALKAANSQMKGAMKANKELDLSFIDSLQDELADMADLTNEINEAMGQNYAIPDDVDEADLMAELDALEGDLALEDAVGASGPSYLQADLMAELDALEGDLALEDAVGASGPSYLQVRQKRSGLAMLCGCNFGLLGVGLDALEGDLALEDAVGASGPSYLQVAWAAAAGVLLVCCCGFWGAGLGADLMAELDALEGDLALEDAVEASGPSYLQLWHAGWVEVSLGQAARRRPTCRCGGPFSFVDVLRWLGGGALGVDLMAELDALEGHLALEDAIGASRLWCAAVQLWRAGCGAEPELELPTAPQQDAEEELGLPAVAQKT</sequence>